<reference evidence="1" key="1">
    <citation type="submission" date="2020-03" db="EMBL/GenBank/DDBJ databases">
        <title>The deep terrestrial virosphere.</title>
        <authorList>
            <person name="Holmfeldt K."/>
            <person name="Nilsson E."/>
            <person name="Simone D."/>
            <person name="Lopez-Fernandez M."/>
            <person name="Wu X."/>
            <person name="de Brujin I."/>
            <person name="Lundin D."/>
            <person name="Andersson A."/>
            <person name="Bertilsson S."/>
            <person name="Dopson M."/>
        </authorList>
    </citation>
    <scope>NUCLEOTIDE SEQUENCE</scope>
    <source>
        <strain evidence="1">MM415B06592</strain>
    </source>
</reference>
<gene>
    <name evidence="1" type="ORF">MM415B06592_0003</name>
</gene>
<sequence length="123" mass="12543">MAHLSGKAGYVDTGSAVSGIKSWTLDYVTDALETTDFADAGVKSYIIGASGWSGSFEGYKEGAPQTLAGAAVTLKLYESATAYWSSAASGAFITGVHPSVSADGVVSVSYDFQGTGELSHTEA</sequence>
<evidence type="ECO:0000313" key="1">
    <source>
        <dbReference type="EMBL" id="QJA97161.1"/>
    </source>
</evidence>
<accession>A0A6M3LW48</accession>
<protein>
    <submittedName>
        <fullName evidence="1">Putative tail tube protein</fullName>
    </submittedName>
</protein>
<organism evidence="1">
    <name type="scientific">viral metagenome</name>
    <dbReference type="NCBI Taxonomy" id="1070528"/>
    <lineage>
        <taxon>unclassified sequences</taxon>
        <taxon>metagenomes</taxon>
        <taxon>organismal metagenomes</taxon>
    </lineage>
</organism>
<proteinExistence type="predicted"/>
<dbReference type="AlphaFoldDB" id="A0A6M3LW48"/>
<dbReference type="EMBL" id="MT143468">
    <property type="protein sequence ID" value="QJA97161.1"/>
    <property type="molecule type" value="Genomic_DNA"/>
</dbReference>
<name>A0A6M3LW48_9ZZZZ</name>